<dbReference type="Pfam" id="PF00128">
    <property type="entry name" value="Alpha-amylase"/>
    <property type="match status" value="1"/>
</dbReference>
<evidence type="ECO:0000256" key="1">
    <source>
        <dbReference type="ARBA" id="ARBA00022801"/>
    </source>
</evidence>
<dbReference type="SUPFAM" id="SSF81296">
    <property type="entry name" value="E set domains"/>
    <property type="match status" value="1"/>
</dbReference>
<keyword evidence="1" id="KW-0378">Hydrolase</keyword>
<dbReference type="InterPro" id="IPR013780">
    <property type="entry name" value="Glyco_hydro_b"/>
</dbReference>
<dbReference type="GeneID" id="60057502"/>
<dbReference type="PANTHER" id="PTHR10357:SF210">
    <property type="entry name" value="MALTODEXTRIN GLUCOSIDASE"/>
    <property type="match status" value="1"/>
</dbReference>
<dbReference type="InterPro" id="IPR014756">
    <property type="entry name" value="Ig_E-set"/>
</dbReference>
<comment type="caution">
    <text evidence="4">The sequence shown here is derived from an EMBL/GenBank/DDBJ whole genome shotgun (WGS) entry which is preliminary data.</text>
</comment>
<dbReference type="CDD" id="cd11338">
    <property type="entry name" value="AmyAc_CMD"/>
    <property type="match status" value="1"/>
</dbReference>
<dbReference type="Proteomes" id="UP000487649">
    <property type="component" value="Unassembled WGS sequence"/>
</dbReference>
<dbReference type="InterPro" id="IPR006047">
    <property type="entry name" value="GH13_cat_dom"/>
</dbReference>
<dbReference type="Gene3D" id="3.20.20.80">
    <property type="entry name" value="Glycosidases"/>
    <property type="match status" value="1"/>
</dbReference>
<dbReference type="InterPro" id="IPR045857">
    <property type="entry name" value="O16G_dom_2"/>
</dbReference>
<dbReference type="Pfam" id="PF02903">
    <property type="entry name" value="Alpha-amylase_N"/>
    <property type="match status" value="1"/>
</dbReference>
<protein>
    <submittedName>
        <fullName evidence="4">Alpha-glycosidase</fullName>
    </submittedName>
</protein>
<dbReference type="Gene3D" id="2.60.40.1180">
    <property type="entry name" value="Golgi alpha-mannosidase II"/>
    <property type="match status" value="1"/>
</dbReference>
<dbReference type="SUPFAM" id="SSF51011">
    <property type="entry name" value="Glycosyl hydrolase domain"/>
    <property type="match status" value="1"/>
</dbReference>
<gene>
    <name evidence="4" type="ORF">GMA92_12765</name>
</gene>
<reference evidence="4 5" key="1">
    <citation type="journal article" date="2019" name="Nat. Med.">
        <title>A library of human gut bacterial isolates paired with longitudinal multiomics data enables mechanistic microbiome research.</title>
        <authorList>
            <person name="Poyet M."/>
            <person name="Groussin M."/>
            <person name="Gibbons S.M."/>
            <person name="Avila-Pacheco J."/>
            <person name="Jiang X."/>
            <person name="Kearney S.M."/>
            <person name="Perrotta A.R."/>
            <person name="Berdy B."/>
            <person name="Zhao S."/>
            <person name="Lieberman T.D."/>
            <person name="Swanson P.K."/>
            <person name="Smith M."/>
            <person name="Roesemann S."/>
            <person name="Alexander J.E."/>
            <person name="Rich S.A."/>
            <person name="Livny J."/>
            <person name="Vlamakis H."/>
            <person name="Clish C."/>
            <person name="Bullock K."/>
            <person name="Deik A."/>
            <person name="Scott J."/>
            <person name="Pierce K.A."/>
            <person name="Xavier R.J."/>
            <person name="Alm E.J."/>
        </authorList>
    </citation>
    <scope>NUCLEOTIDE SEQUENCE [LARGE SCALE GENOMIC DNA]</scope>
    <source>
        <strain evidence="4 5">BIOML-A198</strain>
    </source>
</reference>
<proteinExistence type="predicted"/>
<dbReference type="OrthoDB" id="9805159at2"/>
<name>A0A9X4XJN0_9FIRM</name>
<dbReference type="PANTHER" id="PTHR10357">
    <property type="entry name" value="ALPHA-AMYLASE FAMILY MEMBER"/>
    <property type="match status" value="1"/>
</dbReference>
<dbReference type="InterPro" id="IPR017853">
    <property type="entry name" value="GH"/>
</dbReference>
<dbReference type="SUPFAM" id="SSF51445">
    <property type="entry name" value="(Trans)glycosidases"/>
    <property type="match status" value="1"/>
</dbReference>
<dbReference type="RefSeq" id="WP_006784138.1">
    <property type="nucleotide sequence ID" value="NZ_CABJBH010000012.1"/>
</dbReference>
<dbReference type="Gene3D" id="3.90.400.10">
    <property type="entry name" value="Oligo-1,6-glucosidase, Domain 2"/>
    <property type="match status" value="1"/>
</dbReference>
<dbReference type="Gene3D" id="2.60.40.10">
    <property type="entry name" value="Immunoglobulins"/>
    <property type="match status" value="1"/>
</dbReference>
<dbReference type="AlphaFoldDB" id="A0A9X4XJN0"/>
<dbReference type="GO" id="GO:0005975">
    <property type="term" value="P:carbohydrate metabolic process"/>
    <property type="evidence" value="ECO:0007669"/>
    <property type="project" value="InterPro"/>
</dbReference>
<dbReference type="InterPro" id="IPR013783">
    <property type="entry name" value="Ig-like_fold"/>
</dbReference>
<dbReference type="CDD" id="cd02857">
    <property type="entry name" value="E_set_CDase_PDE_N"/>
    <property type="match status" value="1"/>
</dbReference>
<organism evidence="4 5">
    <name type="scientific">Turicibacter sanguinis</name>
    <dbReference type="NCBI Taxonomy" id="154288"/>
    <lineage>
        <taxon>Bacteria</taxon>
        <taxon>Bacillati</taxon>
        <taxon>Bacillota</taxon>
        <taxon>Erysipelotrichia</taxon>
        <taxon>Erysipelotrichales</taxon>
        <taxon>Turicibacteraceae</taxon>
        <taxon>Turicibacter</taxon>
    </lineage>
</organism>
<evidence type="ECO:0000313" key="5">
    <source>
        <dbReference type="Proteomes" id="UP000487649"/>
    </source>
</evidence>
<dbReference type="SMART" id="SM00642">
    <property type="entry name" value="Aamy"/>
    <property type="match status" value="1"/>
</dbReference>
<evidence type="ECO:0000313" key="4">
    <source>
        <dbReference type="EMBL" id="MTK22282.1"/>
    </source>
</evidence>
<keyword evidence="2" id="KW-0326">Glycosidase</keyword>
<dbReference type="GO" id="GO:0004553">
    <property type="term" value="F:hydrolase activity, hydrolyzing O-glycosyl compounds"/>
    <property type="evidence" value="ECO:0007669"/>
    <property type="project" value="InterPro"/>
</dbReference>
<dbReference type="InterPro" id="IPR004185">
    <property type="entry name" value="Glyco_hydro_13_lg-like_dom"/>
</dbReference>
<feature type="domain" description="Glycosyl hydrolase family 13 catalytic" evidence="3">
    <location>
        <begin position="164"/>
        <end position="530"/>
    </location>
</feature>
<accession>A0A9X4XJN0</accession>
<sequence>MNYHAIYHRPKQNYAYAYDKKTIHLRIRTAKDEVERAEVIFGDPYHWVAGGGGGNLNAEGASGWMSKTVEMKKEASTELFDYWIAAVSPEFRRMRYAFVLESDKEQILFGEKKIVNLTNKAKDSDMTEEKTHFENLGNFFCFPFLNGIDVFNAPAWVKETVWYQIFPERFANGDASIDPKNVVEWGSVDPKYDTFFGGDIQGIIDHLDHIEDLGITGIYFCPIFKSPSTHKYDTEDYFEIDPQFGTKELFKQFVELAHARGIRIMLDAVFNHCGWNFPQWQDVVKNGEKSEYKDWFHIRKFPLIEEDFDEILQPNGLNYDAFAFCENMPKLNTENPEVLDYFLEVGRYWVREFDIDGWRLDVSNEVDHAFWREFRKAVREIKDDVYILGEIWHDSQPWLNGDQFDAVMNYPLTDAMLEFIAKDRMKPSEFKVAINKIYTDYAHNVNEVAFNLLDSHDTTRLLTTCEGNKAKALLAYTFQMTQTGSPCIYYGGEIGLDGGADPLCRRCMIWDEEKQDREMYDYLKQLIRIRKNYPAMRSHELQWIETNDKENVIIFKKVFKDEEIYVILNNQDEAKSVSVPTTMNQMYRNLMTDEEMIIKNRVKIAPLSALLLVPVK</sequence>
<evidence type="ECO:0000259" key="3">
    <source>
        <dbReference type="SMART" id="SM00642"/>
    </source>
</evidence>
<evidence type="ECO:0000256" key="2">
    <source>
        <dbReference type="ARBA" id="ARBA00023295"/>
    </source>
</evidence>
<dbReference type="EMBL" id="WMQE01000033">
    <property type="protein sequence ID" value="MTK22282.1"/>
    <property type="molecule type" value="Genomic_DNA"/>
</dbReference>